<gene>
    <name evidence="9" type="ORF">BAMA_04200</name>
</gene>
<accession>A0A073JWS3</accession>
<keyword evidence="5 7" id="KW-1133">Transmembrane helix</keyword>
<dbReference type="GO" id="GO:0022857">
    <property type="term" value="F:transmembrane transporter activity"/>
    <property type="evidence" value="ECO:0007669"/>
    <property type="project" value="InterPro"/>
</dbReference>
<evidence type="ECO:0000256" key="2">
    <source>
        <dbReference type="ARBA" id="ARBA00022448"/>
    </source>
</evidence>
<reference evidence="9 10" key="1">
    <citation type="submission" date="2014-06" db="EMBL/GenBank/DDBJ databases">
        <title>Draft genome sequence of Bacillus manliponensis JCM 15802 (MCCC 1A00708).</title>
        <authorList>
            <person name="Lai Q."/>
            <person name="Liu Y."/>
            <person name="Shao Z."/>
        </authorList>
    </citation>
    <scope>NUCLEOTIDE SEQUENCE [LARGE SCALE GENOMIC DNA]</scope>
    <source>
        <strain evidence="9 10">JCM 15802</strain>
    </source>
</reference>
<dbReference type="EMBL" id="JOTN01000012">
    <property type="protein sequence ID" value="KEK18716.1"/>
    <property type="molecule type" value="Genomic_DNA"/>
</dbReference>
<dbReference type="Pfam" id="PF07690">
    <property type="entry name" value="MFS_1"/>
    <property type="match status" value="1"/>
</dbReference>
<dbReference type="STRING" id="574376.BAMA_04200"/>
<evidence type="ECO:0000256" key="4">
    <source>
        <dbReference type="ARBA" id="ARBA00022692"/>
    </source>
</evidence>
<dbReference type="InterPro" id="IPR036259">
    <property type="entry name" value="MFS_trans_sf"/>
</dbReference>
<dbReference type="OrthoDB" id="2276409at2"/>
<name>A0A073JWS3_9BACI</name>
<comment type="caution">
    <text evidence="9">The sequence shown here is derived from an EMBL/GenBank/DDBJ whole genome shotgun (WGS) entry which is preliminary data.</text>
</comment>
<feature type="transmembrane region" description="Helical" evidence="7">
    <location>
        <begin position="67"/>
        <end position="86"/>
    </location>
</feature>
<keyword evidence="6 7" id="KW-0472">Membrane</keyword>
<dbReference type="InterPro" id="IPR011701">
    <property type="entry name" value="MFS"/>
</dbReference>
<organism evidence="9 10">
    <name type="scientific">Bacillus manliponensis</name>
    <dbReference type="NCBI Taxonomy" id="574376"/>
    <lineage>
        <taxon>Bacteria</taxon>
        <taxon>Bacillati</taxon>
        <taxon>Bacillota</taxon>
        <taxon>Bacilli</taxon>
        <taxon>Bacillales</taxon>
        <taxon>Bacillaceae</taxon>
        <taxon>Bacillus</taxon>
        <taxon>Bacillus cereus group</taxon>
    </lineage>
</organism>
<feature type="transmembrane region" description="Helical" evidence="7">
    <location>
        <begin position="92"/>
        <end position="110"/>
    </location>
</feature>
<dbReference type="Proteomes" id="UP000027822">
    <property type="component" value="Unassembled WGS sequence"/>
</dbReference>
<keyword evidence="4 7" id="KW-0812">Transmembrane</keyword>
<evidence type="ECO:0000259" key="8">
    <source>
        <dbReference type="PROSITE" id="PS50850"/>
    </source>
</evidence>
<comment type="subcellular location">
    <subcellularLocation>
        <location evidence="1">Cell membrane</location>
        <topology evidence="1">Multi-pass membrane protein</topology>
    </subcellularLocation>
</comment>
<dbReference type="SUPFAM" id="SSF103473">
    <property type="entry name" value="MFS general substrate transporter"/>
    <property type="match status" value="1"/>
</dbReference>
<keyword evidence="2" id="KW-0813">Transport</keyword>
<keyword evidence="3" id="KW-1003">Cell membrane</keyword>
<dbReference type="PANTHER" id="PTHR23513">
    <property type="entry name" value="INTEGRAL MEMBRANE EFFLUX PROTEIN-RELATED"/>
    <property type="match status" value="1"/>
</dbReference>
<evidence type="ECO:0000256" key="1">
    <source>
        <dbReference type="ARBA" id="ARBA00004651"/>
    </source>
</evidence>
<keyword evidence="10" id="KW-1185">Reference proteome</keyword>
<feature type="transmembrane region" description="Helical" evidence="7">
    <location>
        <begin position="32"/>
        <end position="55"/>
    </location>
</feature>
<proteinExistence type="predicted"/>
<dbReference type="eggNOG" id="COG2814">
    <property type="taxonomic scope" value="Bacteria"/>
</dbReference>
<dbReference type="AlphaFoldDB" id="A0A073JWS3"/>
<dbReference type="InterPro" id="IPR020846">
    <property type="entry name" value="MFS_dom"/>
</dbReference>
<sequence length="190" mass="20611">MWSVAIIGCLYNLAAGALYTVVTYYLSSDFQLSASVVGNVYSIMGAMALLGSFLAPVLTKYMRIGRAITIVCFVSLFGTIMITSFADWRMTMVGYAILSIGGVMLNIYTFTIRQKEIPNGLIGRINSVYRMILTISFPLSGLILGRLASTFGAKTAFIGTAILMGIVTLFIFISKLPAYEEQGKKACNVS</sequence>
<feature type="transmembrane region" description="Helical" evidence="7">
    <location>
        <begin position="131"/>
        <end position="149"/>
    </location>
</feature>
<feature type="domain" description="Major facilitator superfamily (MFS) profile" evidence="8">
    <location>
        <begin position="1"/>
        <end position="190"/>
    </location>
</feature>
<feature type="transmembrane region" description="Helical" evidence="7">
    <location>
        <begin position="155"/>
        <end position="174"/>
    </location>
</feature>
<evidence type="ECO:0000256" key="6">
    <source>
        <dbReference type="ARBA" id="ARBA00023136"/>
    </source>
</evidence>
<evidence type="ECO:0000313" key="9">
    <source>
        <dbReference type="EMBL" id="KEK18716.1"/>
    </source>
</evidence>
<evidence type="ECO:0000256" key="5">
    <source>
        <dbReference type="ARBA" id="ARBA00022989"/>
    </source>
</evidence>
<evidence type="ECO:0000313" key="10">
    <source>
        <dbReference type="Proteomes" id="UP000027822"/>
    </source>
</evidence>
<evidence type="ECO:0000256" key="7">
    <source>
        <dbReference type="SAM" id="Phobius"/>
    </source>
</evidence>
<dbReference type="GO" id="GO:0005886">
    <property type="term" value="C:plasma membrane"/>
    <property type="evidence" value="ECO:0007669"/>
    <property type="project" value="UniProtKB-SubCell"/>
</dbReference>
<dbReference type="PANTHER" id="PTHR23513:SF6">
    <property type="entry name" value="MAJOR FACILITATOR SUPERFAMILY ASSOCIATED DOMAIN-CONTAINING PROTEIN"/>
    <property type="match status" value="1"/>
</dbReference>
<dbReference type="PROSITE" id="PS50850">
    <property type="entry name" value="MFS"/>
    <property type="match status" value="1"/>
</dbReference>
<evidence type="ECO:0000256" key="3">
    <source>
        <dbReference type="ARBA" id="ARBA00022475"/>
    </source>
</evidence>
<dbReference type="Gene3D" id="1.20.1250.20">
    <property type="entry name" value="MFS general substrate transporter like domains"/>
    <property type="match status" value="1"/>
</dbReference>
<protein>
    <recommendedName>
        <fullName evidence="8">Major facilitator superfamily (MFS) profile domain-containing protein</fullName>
    </recommendedName>
</protein>